<organism evidence="3 4">
    <name type="scientific">Mariniflexile ostreae</name>
    <dbReference type="NCBI Taxonomy" id="1520892"/>
    <lineage>
        <taxon>Bacteria</taxon>
        <taxon>Pseudomonadati</taxon>
        <taxon>Bacteroidota</taxon>
        <taxon>Flavobacteriia</taxon>
        <taxon>Flavobacteriales</taxon>
        <taxon>Flavobacteriaceae</taxon>
        <taxon>Mariniflexile</taxon>
    </lineage>
</organism>
<dbReference type="RefSeq" id="WP_379859636.1">
    <property type="nucleotide sequence ID" value="NZ_JBHMFC010000006.1"/>
</dbReference>
<evidence type="ECO:0000313" key="4">
    <source>
        <dbReference type="Proteomes" id="UP001589585"/>
    </source>
</evidence>
<keyword evidence="1" id="KW-0175">Coiled coil</keyword>
<feature type="chain" id="PRO_5046279062" evidence="2">
    <location>
        <begin position="20"/>
        <end position="172"/>
    </location>
</feature>
<accession>A0ABV5F7L2</accession>
<dbReference type="Proteomes" id="UP001589585">
    <property type="component" value="Unassembled WGS sequence"/>
</dbReference>
<evidence type="ECO:0000313" key="3">
    <source>
        <dbReference type="EMBL" id="MFB9055451.1"/>
    </source>
</evidence>
<keyword evidence="2" id="KW-0732">Signal</keyword>
<proteinExistence type="predicted"/>
<gene>
    <name evidence="3" type="ORF">ACFFU9_01735</name>
</gene>
<sequence>MKCNKITIVLFIFILGACASSERVITQDGKIYEVKGEAYFQNGKNVTEHLSSKDKAHISNVLENRLESERSLKREQTALKAEQDYVKQTLKEAEKKQKALENKQKRIEKGIKKKEAARERVLKVKARLNKNKEKYQKLEAKKKLSTRNKEKWERRFERDEKDLIKALKAFEN</sequence>
<comment type="caution">
    <text evidence="3">The sequence shown here is derived from an EMBL/GenBank/DDBJ whole genome shotgun (WGS) entry which is preliminary data.</text>
</comment>
<evidence type="ECO:0000256" key="1">
    <source>
        <dbReference type="SAM" id="Coils"/>
    </source>
</evidence>
<dbReference type="PROSITE" id="PS51257">
    <property type="entry name" value="PROKAR_LIPOPROTEIN"/>
    <property type="match status" value="1"/>
</dbReference>
<reference evidence="3 4" key="1">
    <citation type="submission" date="2024-09" db="EMBL/GenBank/DDBJ databases">
        <authorList>
            <person name="Sun Q."/>
            <person name="Mori K."/>
        </authorList>
    </citation>
    <scope>NUCLEOTIDE SEQUENCE [LARGE SCALE GENOMIC DNA]</scope>
    <source>
        <strain evidence="3 4">CECT 8622</strain>
    </source>
</reference>
<keyword evidence="4" id="KW-1185">Reference proteome</keyword>
<protein>
    <submittedName>
        <fullName evidence="3">Uncharacterized protein</fullName>
    </submittedName>
</protein>
<evidence type="ECO:0000256" key="2">
    <source>
        <dbReference type="SAM" id="SignalP"/>
    </source>
</evidence>
<dbReference type="EMBL" id="JBHMFC010000006">
    <property type="protein sequence ID" value="MFB9055451.1"/>
    <property type="molecule type" value="Genomic_DNA"/>
</dbReference>
<feature type="coiled-coil region" evidence="1">
    <location>
        <begin position="83"/>
        <end position="155"/>
    </location>
</feature>
<name>A0ABV5F7L2_9FLAO</name>
<feature type="signal peptide" evidence="2">
    <location>
        <begin position="1"/>
        <end position="19"/>
    </location>
</feature>